<evidence type="ECO:0000313" key="2">
    <source>
        <dbReference type="EMBL" id="CAM96238.1"/>
    </source>
</evidence>
<geneLocation type="plasmid" evidence="2 3">
    <name>pQBR103</name>
</geneLocation>
<dbReference type="Proteomes" id="UP000002332">
    <property type="component" value="Plasmid pQBR103"/>
</dbReference>
<evidence type="ECO:0000313" key="3">
    <source>
        <dbReference type="Proteomes" id="UP000002332"/>
    </source>
</evidence>
<accession>A4V6S6</accession>
<evidence type="ECO:0000256" key="1">
    <source>
        <dbReference type="SAM" id="MobiDB-lite"/>
    </source>
</evidence>
<keyword evidence="2" id="KW-0614">Plasmid</keyword>
<proteinExistence type="predicted"/>
<name>A4V6S6_PSEFS</name>
<organism evidence="2 3">
    <name type="scientific">Pseudomonas fluorescens (strain SBW25)</name>
    <dbReference type="NCBI Taxonomy" id="216595"/>
    <lineage>
        <taxon>Bacteria</taxon>
        <taxon>Pseudomonadati</taxon>
        <taxon>Pseudomonadota</taxon>
        <taxon>Gammaproteobacteria</taxon>
        <taxon>Pseudomonadales</taxon>
        <taxon>Pseudomonadaceae</taxon>
        <taxon>Pseudomonas</taxon>
    </lineage>
</organism>
<gene>
    <name evidence="2" type="ordered locus">pQBR0206</name>
</gene>
<feature type="region of interest" description="Disordered" evidence="1">
    <location>
        <begin position="47"/>
        <end position="80"/>
    </location>
</feature>
<dbReference type="EMBL" id="AM235768">
    <property type="protein sequence ID" value="CAM96238.1"/>
    <property type="molecule type" value="Genomic_DNA"/>
</dbReference>
<reference evidence="2 3" key="1">
    <citation type="journal article" date="2007" name="ISME J.">
        <title>Sequence-based analysis of pQBR103; a representative of a unique, transfer-proficient mega plasmid resident in the microbial community of sugar beet.</title>
        <authorList>
            <person name="Tett A."/>
            <person name="Spiers A.J."/>
            <person name="Crossman L.C."/>
            <person name="Ager D."/>
            <person name="Ciric L."/>
            <person name="Dow J.M."/>
            <person name="Fry J.C."/>
            <person name="Harris D."/>
            <person name="Lilley A."/>
            <person name="Oliver A."/>
            <person name="Parkhill J."/>
            <person name="Quail M.A."/>
            <person name="Rainey P.B."/>
            <person name="Saunders N.J."/>
            <person name="Seeger K."/>
            <person name="Snyder L.A.S."/>
            <person name="Squares R."/>
            <person name="Thomas C.M."/>
            <person name="Turner S.L."/>
            <person name="Zhang X.-X."/>
            <person name="Field D."/>
            <person name="Bailey M.J."/>
        </authorList>
    </citation>
    <scope>NUCLEOTIDE SEQUENCE [LARGE SCALE GENOMIC DNA]</scope>
    <source>
        <strain evidence="2 3">SBW25</strain>
    </source>
</reference>
<sequence>MPELLKTGEATRFLCRQDRAGCWNTLERGYDLRYQARPSRPAVLLRSQQTKNVSDALHDGKSHQPRMALTRQPTPHRVSTRQPDFIITTLTLGDAWVFSF</sequence>
<protein>
    <submittedName>
        <fullName evidence="2">Uncharacterized protein</fullName>
    </submittedName>
</protein>
<dbReference type="AlphaFoldDB" id="A4V6S6"/>